<dbReference type="RefSeq" id="WP_302879932.1">
    <property type="nucleotide sequence ID" value="NZ_JAUMKJ010000030.1"/>
</dbReference>
<dbReference type="SUPFAM" id="SSF52540">
    <property type="entry name" value="P-loop containing nucleoside triphosphate hydrolases"/>
    <property type="match status" value="1"/>
</dbReference>
<sequence length="343" mass="39653">MANTVPHSQDANFYLDTNRPLIPVGSHPIETGEYLIPTNPVLRMFQDVTRWINYRYPGGIIYGRPRLGKTRAIEFLLRTLPNHFGSSLPVFHIKSQHIKLANEGSFFEALLKDVGHKIPFSGKPSVKRDRLYKYLLERGSQSKQKRIVMFIDEAQVLHDLQYGWLMDVFNELDASRIALTVVLVGQEQLRHQRTAYMQANEDQIIGRFMVHEHRFSGIKTAEDLRICLKNFDENSEFPVGSGWSFTRYFFPEAFAAGERLEHFTEDIFNLFVSLHQESKISSKIEIPMQYVIASIERALREYGVGGELQTRWLTTALWKEAIRSSGYINAELRIPAIEEDLEE</sequence>
<proteinExistence type="predicted"/>
<evidence type="ECO:0000313" key="3">
    <source>
        <dbReference type="Proteomes" id="UP001168883"/>
    </source>
</evidence>
<evidence type="ECO:0000259" key="1">
    <source>
        <dbReference type="Pfam" id="PF13401"/>
    </source>
</evidence>
<feature type="domain" description="ORC1/DEAH AAA+ ATPase" evidence="1">
    <location>
        <begin position="59"/>
        <end position="191"/>
    </location>
</feature>
<evidence type="ECO:0000313" key="2">
    <source>
        <dbReference type="EMBL" id="MDO3679739.1"/>
    </source>
</evidence>
<comment type="caution">
    <text evidence="2">The sequence shown here is derived from an EMBL/GenBank/DDBJ whole genome shotgun (WGS) entry which is preliminary data.</text>
</comment>
<dbReference type="InterPro" id="IPR027417">
    <property type="entry name" value="P-loop_NTPase"/>
</dbReference>
<keyword evidence="3" id="KW-1185">Reference proteome</keyword>
<protein>
    <submittedName>
        <fullName evidence="2">ATP-binding protein</fullName>
    </submittedName>
</protein>
<dbReference type="Proteomes" id="UP001168883">
    <property type="component" value="Unassembled WGS sequence"/>
</dbReference>
<keyword evidence="2" id="KW-0547">Nucleotide-binding</keyword>
<organism evidence="2 3">
    <name type="scientific">Paenibacillus ehimensis</name>
    <dbReference type="NCBI Taxonomy" id="79264"/>
    <lineage>
        <taxon>Bacteria</taxon>
        <taxon>Bacillati</taxon>
        <taxon>Bacillota</taxon>
        <taxon>Bacilli</taxon>
        <taxon>Bacillales</taxon>
        <taxon>Paenibacillaceae</taxon>
        <taxon>Paenibacillus</taxon>
    </lineage>
</organism>
<dbReference type="GO" id="GO:0005524">
    <property type="term" value="F:ATP binding"/>
    <property type="evidence" value="ECO:0007669"/>
    <property type="project" value="UniProtKB-KW"/>
</dbReference>
<keyword evidence="2" id="KW-0067">ATP-binding</keyword>
<dbReference type="Pfam" id="PF13401">
    <property type="entry name" value="AAA_22"/>
    <property type="match status" value="1"/>
</dbReference>
<gene>
    <name evidence="2" type="ORF">Q3C12_22250</name>
</gene>
<reference evidence="2" key="1">
    <citation type="submission" date="2023-07" db="EMBL/GenBank/DDBJ databases">
        <authorList>
            <person name="Aktuganov G."/>
            <person name="Boyko T."/>
            <person name="Delegan Y."/>
            <person name="Galimzianova N."/>
            <person name="Gilvanova E."/>
            <person name="Korobov V."/>
            <person name="Kuzmina L."/>
            <person name="Melentiev A."/>
            <person name="Milman P."/>
            <person name="Ryabova A."/>
            <person name="Stupak E."/>
            <person name="Yasakov T."/>
            <person name="Zharikova N."/>
            <person name="Zhurenko E."/>
        </authorList>
    </citation>
    <scope>NUCLEOTIDE SEQUENCE</scope>
    <source>
        <strain evidence="2">IB-739</strain>
    </source>
</reference>
<name>A0ABT8VFI1_9BACL</name>
<dbReference type="InterPro" id="IPR049945">
    <property type="entry name" value="AAA_22"/>
</dbReference>
<dbReference type="EMBL" id="JAUMKJ010000030">
    <property type="protein sequence ID" value="MDO3679739.1"/>
    <property type="molecule type" value="Genomic_DNA"/>
</dbReference>
<dbReference type="Gene3D" id="3.40.50.300">
    <property type="entry name" value="P-loop containing nucleotide triphosphate hydrolases"/>
    <property type="match status" value="1"/>
</dbReference>
<accession>A0ABT8VFI1</accession>